<dbReference type="InterPro" id="IPR011009">
    <property type="entry name" value="Kinase-like_dom_sf"/>
</dbReference>
<sequence length="1648" mass="183969">MVTGEDLAIADLRRSWESNHQNIKTFLDYLIGYQECPGECGRPELEMTGRGRATVSWGAPSAVGTSAIVAYRLEVAYEDKPSKWIKLGLSPNCHMDVCGLEDGGLWLRVSASNIHGYGPPRQSPMYYIRPDPSPPICVTNLECRPYGNHLVLACQITGYPIPDARWSRGQEDIEDVGRIMVERDDDIYRLTICDATKDDNGLYCLEAVNSEGRATCYCFVSVETKPDLTGIDDSIYRRPVDVEKAPEFTLPLRDRVVDVFSTVMLSCYVTGNPKPSVTWKNNNDTLLSTSGNVTILSDGHYHSIEIEKVKPEDCGEYSCIAENSQGYVSTSCCLNIEGPIEPPEFLHKLEETKEVSEGSTMRLSAMVLISPLRPTITWSRDGVELRPRKERVMTYSADGTVELCIAYLMVSDTAVYTCTATTPAGSATTSCTVHVIRRPASPSKEKYSCIPYSKKPLFVMKPCCTDVVEGDTVKFRVQVVGDPNPRVIWYRDNLKVEYFREKDQFLIGNDGSDHWLEVRRCKLYFSGHYLAQATNSHGYANARFSLQVFAQDEGRHLLRTVDTKLAKVHSLPLITRPLGDIECSSGSSVTLECRIKGDPQPDVIWTKEGKVFRQGERYTEGESSGLVLTGINPHHQGLYKCEAYNPLGRASTSAYLTVQDNQDQDQHMNHVSPCVTREATNPEVLGLRGKRGSEARFLTVPHDRVVLAGDPVRLICSGAGYPLPSATWYKDSEKINSPRLKITESGDLFSLEIEETRLEDAGRYSVTLENKKGRVEASATIQVISHRRESIKMVSKDQFSRRYKDKRDNGRERDAQHNDQHTPIQECTASEGSTFTLSCHIGSPSSAMWYKDGEPIKEEGDREISWEEDGLSCLRLGPLVPSDTGLYSCCLSQDWGLAQGLVRLSVTPLAHQEIRPPIFTKGLPPEINAQEGQSVSISATISGEEPLKIVWSKGESEEIPNCEDMSHVQLGNGEIALRIVDPFVEDSGLYTCTVYNKHGMAQSHTRLVVKEESANQGSEVPARILRPPNDCIALRGNKAELSARFAGKPEPTLMWSKGVRKGNLGVELSNGKRLTIHTDNDIGETKLIIDPVEADDSGKYVLTVYNHLATVYHFASLSVEGVPDPPANRPVAELNSPGISVTWSSPHYDGGSMITGYSLEVSGEDNIWSTVAEKCHSLSHTVYNLEKNKAFKFRVRSHNIHGPSEPSLESQAVSLIDIKKPDFWKAVQFEDGSSFLEKYCRLEELGKGRYGTVHRIKEHNRGLEYAAKTVRCIKKEDRDKAAQEVDIMNCLRHPKLLQLIAAYSNPREIILVLEYISGGELFERVVADDFTLTEKDCILFMRQICEGVKYMHSRSIVHLDLKPENIMCTTRDSHDIKLIDFGLAQKLSGDIPVRVLFGTPEFIAPEIISYEPIGVQTDMWSVGVICYVLLSGLSPFMGENDAETFANITRADFDFEDEAFDSISQTAKEFITELLIKRKEKRLTAEECLAHKWMTQEYTEMSQIKLSTDKLKKFIIRRKWQKTGNAIRALGRMANLSAASRRGSQVAMTKAGSDSNKKGQQCSERSDSGFSDCSTAGSLSTPPRHLLQKYLISEEIKDNNKSLKQKKEDGAKAKNGIEGLKKSESAKKPLHTTSMNENVQKAFAFWNR</sequence>
<comment type="cofactor">
    <cofactor evidence="2">
        <name>Mg(2+)</name>
        <dbReference type="ChEBI" id="CHEBI:18420"/>
    </cofactor>
</comment>
<dbReference type="GO" id="GO:0005524">
    <property type="term" value="F:ATP binding"/>
    <property type="evidence" value="ECO:0007669"/>
    <property type="project" value="UniProtKB-UniRule"/>
</dbReference>
<evidence type="ECO:0000256" key="12">
    <source>
        <dbReference type="ARBA" id="ARBA00022737"/>
    </source>
</evidence>
<keyword evidence="13 22" id="KW-0547">Nucleotide-binding</keyword>
<keyword evidence="16 22" id="KW-0067">ATP-binding</keyword>
<keyword evidence="10" id="KW-0808">Transferase</keyword>
<evidence type="ECO:0000256" key="18">
    <source>
        <dbReference type="ARBA" id="ARBA00022860"/>
    </source>
</evidence>
<dbReference type="GO" id="GO:0030016">
    <property type="term" value="C:myofibril"/>
    <property type="evidence" value="ECO:0007669"/>
    <property type="project" value="UniProtKB-SubCell"/>
</dbReference>
<organism evidence="27 28">
    <name type="scientific">Cimex lectularius</name>
    <name type="common">Bed bug</name>
    <name type="synonym">Acanthia lectularia</name>
    <dbReference type="NCBI Taxonomy" id="79782"/>
    <lineage>
        <taxon>Eukaryota</taxon>
        <taxon>Metazoa</taxon>
        <taxon>Ecdysozoa</taxon>
        <taxon>Arthropoda</taxon>
        <taxon>Hexapoda</taxon>
        <taxon>Insecta</taxon>
        <taxon>Pterygota</taxon>
        <taxon>Neoptera</taxon>
        <taxon>Paraneoptera</taxon>
        <taxon>Hemiptera</taxon>
        <taxon>Heteroptera</taxon>
        <taxon>Panheteroptera</taxon>
        <taxon>Cimicomorpha</taxon>
        <taxon>Cimicidae</taxon>
        <taxon>Cimex</taxon>
    </lineage>
</organism>
<comment type="similarity">
    <text evidence="4">Belongs to the protein kinase superfamily. CAMK Ser/Thr protein kinase family.</text>
</comment>
<keyword evidence="8" id="KW-0723">Serine/threonine-protein kinase</keyword>
<evidence type="ECO:0000256" key="16">
    <source>
        <dbReference type="ARBA" id="ARBA00022840"/>
    </source>
</evidence>
<evidence type="ECO:0000256" key="10">
    <source>
        <dbReference type="ARBA" id="ARBA00022679"/>
    </source>
</evidence>
<dbReference type="GO" id="GO:0005516">
    <property type="term" value="F:calmodulin binding"/>
    <property type="evidence" value="ECO:0007669"/>
    <property type="project" value="UniProtKB-KW"/>
</dbReference>
<dbReference type="PROSITE" id="PS50011">
    <property type="entry name" value="PROTEIN_KINASE_DOM"/>
    <property type="match status" value="1"/>
</dbReference>
<keyword evidence="14" id="KW-0418">Kinase</keyword>
<dbReference type="KEGG" id="clec:106665607"/>
<evidence type="ECO:0000256" key="13">
    <source>
        <dbReference type="ARBA" id="ARBA00022741"/>
    </source>
</evidence>
<dbReference type="Gene3D" id="1.10.510.10">
    <property type="entry name" value="Transferase(Phosphotransferase) domain 1"/>
    <property type="match status" value="1"/>
</dbReference>
<feature type="region of interest" description="Disordered" evidence="23">
    <location>
        <begin position="795"/>
        <end position="821"/>
    </location>
</feature>
<dbReference type="Proteomes" id="UP000494040">
    <property type="component" value="Unassembled WGS sequence"/>
</dbReference>
<evidence type="ECO:0000256" key="15">
    <source>
        <dbReference type="ARBA" id="ARBA00022837"/>
    </source>
</evidence>
<proteinExistence type="inferred from homology"/>
<evidence type="ECO:0000259" key="26">
    <source>
        <dbReference type="PROSITE" id="PS50853"/>
    </source>
</evidence>
<dbReference type="FunFam" id="1.10.510.10:FF:000175">
    <property type="entry name" value="Myosin light chain kinase, smooth muscle"/>
    <property type="match status" value="1"/>
</dbReference>
<dbReference type="EnsemblMetazoa" id="XM_014392108.2">
    <property type="protein sequence ID" value="XP_014247594.1"/>
    <property type="gene ID" value="LOC106665607"/>
</dbReference>
<dbReference type="GO" id="GO:0060298">
    <property type="term" value="P:positive regulation of sarcomere organization"/>
    <property type="evidence" value="ECO:0007669"/>
    <property type="project" value="UniProtKB-ARBA"/>
</dbReference>
<evidence type="ECO:0000259" key="24">
    <source>
        <dbReference type="PROSITE" id="PS50011"/>
    </source>
</evidence>
<evidence type="ECO:0000256" key="14">
    <source>
        <dbReference type="ARBA" id="ARBA00022777"/>
    </source>
</evidence>
<reference evidence="27" key="1">
    <citation type="submission" date="2022-01" db="UniProtKB">
        <authorList>
            <consortium name="EnsemblMetazoa"/>
        </authorList>
    </citation>
    <scope>IDENTIFICATION</scope>
</reference>
<dbReference type="GO" id="GO:0040017">
    <property type="term" value="P:positive regulation of locomotion"/>
    <property type="evidence" value="ECO:0007669"/>
    <property type="project" value="UniProtKB-ARBA"/>
</dbReference>
<feature type="domain" description="Fibronectin type-III" evidence="26">
    <location>
        <begin position="39"/>
        <end position="131"/>
    </location>
</feature>
<feature type="compositionally biased region" description="Basic and acidic residues" evidence="23">
    <location>
        <begin position="795"/>
        <end position="820"/>
    </location>
</feature>
<feature type="region of interest" description="Disordered" evidence="23">
    <location>
        <begin position="1538"/>
        <end position="1578"/>
    </location>
</feature>
<dbReference type="Gene3D" id="3.30.200.20">
    <property type="entry name" value="Phosphorylase Kinase, domain 1"/>
    <property type="match status" value="1"/>
</dbReference>
<dbReference type="PROSITE" id="PS50835">
    <property type="entry name" value="IG_LIKE"/>
    <property type="match status" value="9"/>
</dbReference>
<dbReference type="SMART" id="SM00409">
    <property type="entry name" value="IG"/>
    <property type="match status" value="9"/>
</dbReference>
<feature type="domain" description="Ig-like" evidence="25">
    <location>
        <begin position="1021"/>
        <end position="1118"/>
    </location>
</feature>
<evidence type="ECO:0000256" key="23">
    <source>
        <dbReference type="SAM" id="MobiDB-lite"/>
    </source>
</evidence>
<dbReference type="SMART" id="SM00060">
    <property type="entry name" value="FN3"/>
    <property type="match status" value="2"/>
</dbReference>
<comment type="subcellular location">
    <subcellularLocation>
        <location evidence="3">Cytoplasm</location>
        <location evidence="3">Myofibril</location>
    </subcellularLocation>
</comment>
<dbReference type="InterPro" id="IPR036116">
    <property type="entry name" value="FN3_sf"/>
</dbReference>
<accession>A0A8I6RQ79</accession>
<evidence type="ECO:0000256" key="1">
    <source>
        <dbReference type="ARBA" id="ARBA00001913"/>
    </source>
</evidence>
<keyword evidence="19" id="KW-1015">Disulfide bond</keyword>
<feature type="region of interest" description="Disordered" evidence="23">
    <location>
        <begin position="1598"/>
        <end position="1635"/>
    </location>
</feature>
<dbReference type="SUPFAM" id="SSF48726">
    <property type="entry name" value="Immunoglobulin"/>
    <property type="match status" value="9"/>
</dbReference>
<feature type="compositionally biased region" description="Polar residues" evidence="23">
    <location>
        <begin position="1542"/>
        <end position="1578"/>
    </location>
</feature>
<dbReference type="PANTHER" id="PTHR47633">
    <property type="entry name" value="IMMUNOGLOBULIN"/>
    <property type="match status" value="1"/>
</dbReference>
<feature type="domain" description="Ig-like" evidence="25">
    <location>
        <begin position="343"/>
        <end position="434"/>
    </location>
</feature>
<evidence type="ECO:0000256" key="21">
    <source>
        <dbReference type="ARBA" id="ARBA00030959"/>
    </source>
</evidence>
<dbReference type="FunFam" id="2.60.40.10:FF:000425">
    <property type="entry name" value="Myosin light chain kinase"/>
    <property type="match status" value="1"/>
</dbReference>
<keyword evidence="20" id="KW-0393">Immunoglobulin domain</keyword>
<evidence type="ECO:0000256" key="2">
    <source>
        <dbReference type="ARBA" id="ARBA00001946"/>
    </source>
</evidence>
<dbReference type="InterPro" id="IPR036179">
    <property type="entry name" value="Ig-like_dom_sf"/>
</dbReference>
<dbReference type="InterPro" id="IPR007110">
    <property type="entry name" value="Ig-like_dom"/>
</dbReference>
<evidence type="ECO:0000256" key="9">
    <source>
        <dbReference type="ARBA" id="ARBA00022553"/>
    </source>
</evidence>
<name>A0A8I6RQ79_CIMLE</name>
<feature type="domain" description="Ig-like" evidence="25">
    <location>
        <begin position="916"/>
        <end position="1008"/>
    </location>
</feature>
<dbReference type="InterPro" id="IPR003599">
    <property type="entry name" value="Ig_sub"/>
</dbReference>
<keyword evidence="28" id="KW-1185">Reference proteome</keyword>
<feature type="domain" description="Ig-like" evidence="25">
    <location>
        <begin position="682"/>
        <end position="782"/>
    </location>
</feature>
<dbReference type="Pfam" id="PF00041">
    <property type="entry name" value="fn3"/>
    <property type="match status" value="1"/>
</dbReference>
<dbReference type="Pfam" id="PF00069">
    <property type="entry name" value="Pkinase"/>
    <property type="match status" value="1"/>
</dbReference>
<evidence type="ECO:0000256" key="19">
    <source>
        <dbReference type="ARBA" id="ARBA00023157"/>
    </source>
</evidence>
<feature type="domain" description="Ig-like" evidence="25">
    <location>
        <begin position="246"/>
        <end position="335"/>
    </location>
</feature>
<dbReference type="InterPro" id="IPR003598">
    <property type="entry name" value="Ig_sub2"/>
</dbReference>
<dbReference type="FunFam" id="2.60.40.10:FF:000032">
    <property type="entry name" value="palladin isoform X1"/>
    <property type="match status" value="1"/>
</dbReference>
<dbReference type="FunFam" id="2.60.40.10:FF:000107">
    <property type="entry name" value="Myosin, light chain kinase a"/>
    <property type="match status" value="1"/>
</dbReference>
<protein>
    <recommendedName>
        <fullName evidence="6">Myosin light chain kinase, smooth muscle</fullName>
        <ecNumber evidence="5">2.7.11.18</ecNumber>
    </recommendedName>
    <alternativeName>
        <fullName evidence="21">Telokin</fullName>
    </alternativeName>
</protein>
<dbReference type="PROSITE" id="PS50853">
    <property type="entry name" value="FN3"/>
    <property type="match status" value="2"/>
</dbReference>
<keyword evidence="17" id="KW-0460">Magnesium</keyword>
<dbReference type="GO" id="GO:0030154">
    <property type="term" value="P:cell differentiation"/>
    <property type="evidence" value="ECO:0007669"/>
    <property type="project" value="UniProtKB-ARBA"/>
</dbReference>
<evidence type="ECO:0000256" key="20">
    <source>
        <dbReference type="ARBA" id="ARBA00023319"/>
    </source>
</evidence>
<keyword evidence="15" id="KW-0106">Calcium</keyword>
<dbReference type="FunFam" id="2.60.40.10:FF:000080">
    <property type="entry name" value="Myosin light chain kinase, smooth muscle"/>
    <property type="match status" value="1"/>
</dbReference>
<evidence type="ECO:0000256" key="8">
    <source>
        <dbReference type="ARBA" id="ARBA00022527"/>
    </source>
</evidence>
<dbReference type="Gene3D" id="2.60.40.10">
    <property type="entry name" value="Immunoglobulins"/>
    <property type="match status" value="11"/>
</dbReference>
<dbReference type="SMART" id="SM00220">
    <property type="entry name" value="S_TKc"/>
    <property type="match status" value="1"/>
</dbReference>
<evidence type="ECO:0000259" key="25">
    <source>
        <dbReference type="PROSITE" id="PS50835"/>
    </source>
</evidence>
<dbReference type="SMART" id="SM00408">
    <property type="entry name" value="IGc2"/>
    <property type="match status" value="9"/>
</dbReference>
<feature type="domain" description="Ig-like" evidence="25">
    <location>
        <begin position="829"/>
        <end position="907"/>
    </location>
</feature>
<feature type="domain" description="Ig-like" evidence="25">
    <location>
        <begin position="572"/>
        <end position="657"/>
    </location>
</feature>
<feature type="domain" description="Ig-like" evidence="25">
    <location>
        <begin position="456"/>
        <end position="547"/>
    </location>
</feature>
<evidence type="ECO:0000256" key="22">
    <source>
        <dbReference type="PROSITE-ProRule" id="PRU10141"/>
    </source>
</evidence>
<dbReference type="SUPFAM" id="SSF56112">
    <property type="entry name" value="Protein kinase-like (PK-like)"/>
    <property type="match status" value="1"/>
</dbReference>
<feature type="compositionally biased region" description="Basic and acidic residues" evidence="23">
    <location>
        <begin position="1598"/>
        <end position="1612"/>
    </location>
</feature>
<dbReference type="InterPro" id="IPR017441">
    <property type="entry name" value="Protein_kinase_ATP_BS"/>
</dbReference>
<dbReference type="GO" id="GO:0046872">
    <property type="term" value="F:metal ion binding"/>
    <property type="evidence" value="ECO:0007669"/>
    <property type="project" value="UniProtKB-KW"/>
</dbReference>
<feature type="domain" description="Protein kinase" evidence="24">
    <location>
        <begin position="1239"/>
        <end position="1494"/>
    </location>
</feature>
<dbReference type="InterPro" id="IPR000719">
    <property type="entry name" value="Prot_kinase_dom"/>
</dbReference>
<dbReference type="RefSeq" id="XP_014247594.1">
    <property type="nucleotide sequence ID" value="XM_014392108.2"/>
</dbReference>
<evidence type="ECO:0000256" key="5">
    <source>
        <dbReference type="ARBA" id="ARBA00012430"/>
    </source>
</evidence>
<evidence type="ECO:0000256" key="3">
    <source>
        <dbReference type="ARBA" id="ARBA00004657"/>
    </source>
</evidence>
<dbReference type="EC" id="2.7.11.18" evidence="5"/>
<dbReference type="Pfam" id="PF07679">
    <property type="entry name" value="I-set"/>
    <property type="match status" value="9"/>
</dbReference>
<dbReference type="CDD" id="cd00096">
    <property type="entry name" value="Ig"/>
    <property type="match status" value="1"/>
</dbReference>
<dbReference type="GO" id="GO:0004687">
    <property type="term" value="F:myosin light chain kinase activity"/>
    <property type="evidence" value="ECO:0007669"/>
    <property type="project" value="UniProtKB-EC"/>
</dbReference>
<dbReference type="GO" id="GO:0045989">
    <property type="term" value="P:positive regulation of striated muscle contraction"/>
    <property type="evidence" value="ECO:0007669"/>
    <property type="project" value="UniProtKB-ARBA"/>
</dbReference>
<dbReference type="PANTHER" id="PTHR47633:SF7">
    <property type="entry name" value="TITIN HOMOLOG"/>
    <property type="match status" value="1"/>
</dbReference>
<comment type="cofactor">
    <cofactor evidence="1">
        <name>Ca(2+)</name>
        <dbReference type="ChEBI" id="CHEBI:29108"/>
    </cofactor>
</comment>
<dbReference type="InterPro" id="IPR013783">
    <property type="entry name" value="Ig-like_fold"/>
</dbReference>
<feature type="domain" description="Fibronectin type-III" evidence="26">
    <location>
        <begin position="1125"/>
        <end position="1217"/>
    </location>
</feature>
<keyword evidence="9" id="KW-0597">Phosphoprotein</keyword>
<evidence type="ECO:0000256" key="11">
    <source>
        <dbReference type="ARBA" id="ARBA00022723"/>
    </source>
</evidence>
<evidence type="ECO:0000256" key="7">
    <source>
        <dbReference type="ARBA" id="ARBA00022490"/>
    </source>
</evidence>
<keyword evidence="12" id="KW-0677">Repeat</keyword>
<dbReference type="PROSITE" id="PS00107">
    <property type="entry name" value="PROTEIN_KINASE_ATP"/>
    <property type="match status" value="1"/>
</dbReference>
<dbReference type="InterPro" id="IPR008271">
    <property type="entry name" value="Ser/Thr_kinase_AS"/>
</dbReference>
<evidence type="ECO:0000256" key="17">
    <source>
        <dbReference type="ARBA" id="ARBA00022842"/>
    </source>
</evidence>
<dbReference type="InterPro" id="IPR003961">
    <property type="entry name" value="FN3_dom"/>
</dbReference>
<dbReference type="SUPFAM" id="SSF49265">
    <property type="entry name" value="Fibronectin type III"/>
    <property type="match status" value="2"/>
</dbReference>
<dbReference type="OMA" id="GAPIKTG"/>
<evidence type="ECO:0000256" key="6">
    <source>
        <dbReference type="ARBA" id="ARBA00021842"/>
    </source>
</evidence>
<dbReference type="CDD" id="cd00063">
    <property type="entry name" value="FN3"/>
    <property type="match status" value="2"/>
</dbReference>
<dbReference type="OrthoDB" id="10260894at2759"/>
<dbReference type="InterPro" id="IPR013098">
    <property type="entry name" value="Ig_I-set"/>
</dbReference>
<keyword evidence="18" id="KW-0112">Calmodulin-binding</keyword>
<keyword evidence="7" id="KW-0963">Cytoplasm</keyword>
<dbReference type="CDD" id="cd14103">
    <property type="entry name" value="STKc_MLCK"/>
    <property type="match status" value="1"/>
</dbReference>
<dbReference type="PROSITE" id="PS00108">
    <property type="entry name" value="PROTEIN_KINASE_ST"/>
    <property type="match status" value="1"/>
</dbReference>
<dbReference type="GeneID" id="106665607"/>
<feature type="domain" description="Ig-like" evidence="25">
    <location>
        <begin position="134"/>
        <end position="221"/>
    </location>
</feature>
<dbReference type="GO" id="GO:0009653">
    <property type="term" value="P:anatomical structure morphogenesis"/>
    <property type="evidence" value="ECO:0007669"/>
    <property type="project" value="UniProtKB-ARBA"/>
</dbReference>
<keyword evidence="11" id="KW-0479">Metal-binding</keyword>
<evidence type="ECO:0000256" key="4">
    <source>
        <dbReference type="ARBA" id="ARBA00006692"/>
    </source>
</evidence>
<evidence type="ECO:0000313" key="27">
    <source>
        <dbReference type="EnsemblMetazoa" id="XP_014247594.1"/>
    </source>
</evidence>
<evidence type="ECO:0000313" key="28">
    <source>
        <dbReference type="Proteomes" id="UP000494040"/>
    </source>
</evidence>
<feature type="binding site" evidence="22">
    <location>
        <position position="1275"/>
    </location>
    <ligand>
        <name>ATP</name>
        <dbReference type="ChEBI" id="CHEBI:30616"/>
    </ligand>
</feature>